<gene>
    <name evidence="1" type="ORF">MON41_08680</name>
</gene>
<evidence type="ECO:0000313" key="2">
    <source>
        <dbReference type="Proteomes" id="UP001201985"/>
    </source>
</evidence>
<comment type="caution">
    <text evidence="1">The sequence shown here is derived from an EMBL/GenBank/DDBJ whole genome shotgun (WGS) entry which is preliminary data.</text>
</comment>
<accession>A0ABS9W443</accession>
<dbReference type="RefSeq" id="WP_120007919.1">
    <property type="nucleotide sequence ID" value="NZ_JALBUU010000004.1"/>
</dbReference>
<dbReference type="EMBL" id="JALBUU010000004">
    <property type="protein sequence ID" value="MCI0753833.1"/>
    <property type="molecule type" value="Genomic_DNA"/>
</dbReference>
<proteinExistence type="predicted"/>
<sequence length="74" mass="7938">MTDAYYVRATIEHGNPNRKNTSILYVAMAESPDAAVLLVKGLRGLVAKCEATGEIASLALVQRWGMKPGMAFAV</sequence>
<protein>
    <submittedName>
        <fullName evidence="1">Uncharacterized protein</fullName>
    </submittedName>
</protein>
<evidence type="ECO:0000313" key="1">
    <source>
        <dbReference type="EMBL" id="MCI0753833.1"/>
    </source>
</evidence>
<reference evidence="1 2" key="1">
    <citation type="submission" date="2022-03" db="EMBL/GenBank/DDBJ databases">
        <title>Complete genome analysis of Roseomonas KG 17.1 : a prolific producer of plant growth promoters.</title>
        <authorList>
            <person name="Saadouli I."/>
            <person name="Najjari A."/>
            <person name="Mosbah A."/>
            <person name="Ouzari H.I."/>
        </authorList>
    </citation>
    <scope>NUCLEOTIDE SEQUENCE [LARGE SCALE GENOMIC DNA]</scope>
    <source>
        <strain evidence="1 2">KG17-1</strain>
    </source>
</reference>
<organism evidence="1 2">
    <name type="scientific">Teichococcus vastitatis</name>
    <dbReference type="NCBI Taxonomy" id="2307076"/>
    <lineage>
        <taxon>Bacteria</taxon>
        <taxon>Pseudomonadati</taxon>
        <taxon>Pseudomonadota</taxon>
        <taxon>Alphaproteobacteria</taxon>
        <taxon>Acetobacterales</taxon>
        <taxon>Roseomonadaceae</taxon>
        <taxon>Roseomonas</taxon>
    </lineage>
</organism>
<name>A0ABS9W443_9PROT</name>
<dbReference type="Proteomes" id="UP001201985">
    <property type="component" value="Unassembled WGS sequence"/>
</dbReference>
<keyword evidence="2" id="KW-1185">Reference proteome</keyword>